<dbReference type="AlphaFoldDB" id="A0A7Y9T8I5"/>
<evidence type="ECO:0000313" key="1">
    <source>
        <dbReference type="EMBL" id="NYF50550.1"/>
    </source>
</evidence>
<sequence>MTIFNGTMVLDRYLSQNQSPKFLIFLYSPEDFDPLSQRQIVGMYEAMTWRVGQPNRLINLAALLRRPDEFFYWAGFGWRLALERVRNRPASNDILQFRTAHQGQYPIDAPTATECETMVRPPSVPNREWVAGLRSYNRDGTTVLVDSTPMAPCDPKLSYFQQKLPALVDNRFQTIPITAFTTEGRMHVNAIGSALLSNMVADQVLQHMSVDSTGRKP</sequence>
<accession>A0A7Y9T8I5</accession>
<evidence type="ECO:0000313" key="2">
    <source>
        <dbReference type="Proteomes" id="UP000534186"/>
    </source>
</evidence>
<proteinExistence type="predicted"/>
<gene>
    <name evidence="1" type="ORF">HDF12_000915</name>
</gene>
<comment type="caution">
    <text evidence="1">The sequence shown here is derived from an EMBL/GenBank/DDBJ whole genome shotgun (WGS) entry which is preliminary data.</text>
</comment>
<protein>
    <submittedName>
        <fullName evidence="1">Uncharacterized protein</fullName>
    </submittedName>
</protein>
<name>A0A7Y9T8I5_9BACT</name>
<dbReference type="Proteomes" id="UP000534186">
    <property type="component" value="Unassembled WGS sequence"/>
</dbReference>
<reference evidence="1 2" key="1">
    <citation type="submission" date="2020-07" db="EMBL/GenBank/DDBJ databases">
        <title>Genomic Encyclopedia of Type Strains, Phase IV (KMG-V): Genome sequencing to study the core and pangenomes of soil and plant-associated prokaryotes.</title>
        <authorList>
            <person name="Whitman W."/>
        </authorList>
    </citation>
    <scope>NUCLEOTIDE SEQUENCE [LARGE SCALE GENOMIC DNA]</scope>
    <source>
        <strain evidence="1 2">M8UP30</strain>
    </source>
</reference>
<dbReference type="EMBL" id="JACCCV010000001">
    <property type="protein sequence ID" value="NYF50550.1"/>
    <property type="molecule type" value="Genomic_DNA"/>
</dbReference>
<organism evidence="1 2">
    <name type="scientific">Tunturiibacter lichenicola</name>
    <dbReference type="NCBI Taxonomy" id="2051959"/>
    <lineage>
        <taxon>Bacteria</taxon>
        <taxon>Pseudomonadati</taxon>
        <taxon>Acidobacteriota</taxon>
        <taxon>Terriglobia</taxon>
        <taxon>Terriglobales</taxon>
        <taxon>Acidobacteriaceae</taxon>
        <taxon>Tunturiibacter</taxon>
    </lineage>
</organism>